<dbReference type="SUPFAM" id="SSF53300">
    <property type="entry name" value="vWA-like"/>
    <property type="match status" value="1"/>
</dbReference>
<dbReference type="EMBL" id="CAUYUJ010019081">
    <property type="protein sequence ID" value="CAK0888471.1"/>
    <property type="molecule type" value="Genomic_DNA"/>
</dbReference>
<evidence type="ECO:0000313" key="7">
    <source>
        <dbReference type="EMBL" id="CAK0888471.1"/>
    </source>
</evidence>
<evidence type="ECO:0000313" key="8">
    <source>
        <dbReference type="Proteomes" id="UP001189429"/>
    </source>
</evidence>
<dbReference type="InterPro" id="IPR036465">
    <property type="entry name" value="vWFA_dom_sf"/>
</dbReference>
<dbReference type="SMART" id="SM00209">
    <property type="entry name" value="TSP1"/>
    <property type="match status" value="2"/>
</dbReference>
<dbReference type="SMART" id="SM00327">
    <property type="entry name" value="VWA"/>
    <property type="match status" value="1"/>
</dbReference>
<name>A0ABN9WP74_9DINO</name>
<dbReference type="InterPro" id="IPR036383">
    <property type="entry name" value="TSP1_rpt_sf"/>
</dbReference>
<dbReference type="PANTHER" id="PTHR20920">
    <property type="entry name" value="RPE-SPONDIN"/>
    <property type="match status" value="1"/>
</dbReference>
<dbReference type="Gene3D" id="2.20.100.10">
    <property type="entry name" value="Thrombospondin type-1 (TSP1) repeat"/>
    <property type="match status" value="2"/>
</dbReference>
<keyword evidence="2" id="KW-1015">Disulfide bond</keyword>
<feature type="region of interest" description="Disordered" evidence="5">
    <location>
        <begin position="43"/>
        <end position="63"/>
    </location>
</feature>
<dbReference type="Pfam" id="PF00090">
    <property type="entry name" value="TSP_1"/>
    <property type="match status" value="1"/>
</dbReference>
<sequence length="727" mass="79662">VCDTADGGVSVETNDTALSARIGRSPRVQKALREVLGAGGPAPSSLLQLGQAPPPAKVKTPGASSRKCVNGQVNCGYLHDLMALEWGKFKDLVDELTYIMQRNRDAYEGEKENMNEQIATLRNNKMKFTEMLGEAVSEINSLTAATREKQQQHRDIEHAFKMKMADCKKRMSEILYTNICGTRTVRNSLMRYSTVSPTNTIKDCDVTDWSAGPCTTDGRGSSASVDCDDACPADVGGVDVDTCGGMKQLTRQVIVSPNSFGMACPPLFFERTNGTAGMKCNQFHCPVNCQVSEWSDFSACSKECGGGTQGKTRSILTKPKNGGTECDTTLEERPCNTGSCDRDCTLMPWTPWAPCSMACGGGIQERHRKVDIPIRANGKCPDAKHPDRFEMQQCNTQDCVGDEICIARQDLVIALDGSGSLKQEGFDYVKKFALNLTSKYQSVYYGHEDMRIGLVLFGNGEYFDNGTVAAALEVVPITTDLESVETAIQGLQWQRGFTNMMQALQAADNMFAEGRDDAQSAVMVISDGKWTNAYRTTMKATAMKDKGIQIFMAPIAEHMNANLQILRGWASEPWETNFELIPGLTSLVNNEPEFAQKLLVKFCPRAFSPSLKQEEETQTGYLKIHEEGYPADSCATWTDLGTQSSADACMEAVKEKNGLAFAYLEGGRNSGTCYEEGIDVTSEIWADAMNDRVNMSCPGTDGGWVYNAFASTYIMNPTMFGSLFEDE</sequence>
<dbReference type="InterPro" id="IPR044004">
    <property type="entry name" value="TSP1_spondin_dom"/>
</dbReference>
<dbReference type="Pfam" id="PF00092">
    <property type="entry name" value="VWA"/>
    <property type="match status" value="1"/>
</dbReference>
<feature type="coiled-coil region" evidence="4">
    <location>
        <begin position="104"/>
        <end position="131"/>
    </location>
</feature>
<keyword evidence="8" id="KW-1185">Reference proteome</keyword>
<organism evidence="7 8">
    <name type="scientific">Prorocentrum cordatum</name>
    <dbReference type="NCBI Taxonomy" id="2364126"/>
    <lineage>
        <taxon>Eukaryota</taxon>
        <taxon>Sar</taxon>
        <taxon>Alveolata</taxon>
        <taxon>Dinophyceae</taxon>
        <taxon>Prorocentrales</taxon>
        <taxon>Prorocentraceae</taxon>
        <taxon>Prorocentrum</taxon>
    </lineage>
</organism>
<evidence type="ECO:0000256" key="3">
    <source>
        <dbReference type="ARBA" id="ARBA00023180"/>
    </source>
</evidence>
<evidence type="ECO:0000256" key="4">
    <source>
        <dbReference type="SAM" id="Coils"/>
    </source>
</evidence>
<dbReference type="PANTHER" id="PTHR20920:SF5">
    <property type="entry name" value="SMB DOMAIN-CONTAINING PROTEIN"/>
    <property type="match status" value="1"/>
</dbReference>
<keyword evidence="3" id="KW-0325">Glycoprotein</keyword>
<feature type="non-terminal residue" evidence="7">
    <location>
        <position position="1"/>
    </location>
</feature>
<proteinExistence type="predicted"/>
<dbReference type="CDD" id="cd00198">
    <property type="entry name" value="vWFA"/>
    <property type="match status" value="1"/>
</dbReference>
<evidence type="ECO:0000256" key="5">
    <source>
        <dbReference type="SAM" id="MobiDB-lite"/>
    </source>
</evidence>
<evidence type="ECO:0000256" key="1">
    <source>
        <dbReference type="ARBA" id="ARBA00022729"/>
    </source>
</evidence>
<dbReference type="PROSITE" id="PS50234">
    <property type="entry name" value="VWFA"/>
    <property type="match status" value="1"/>
</dbReference>
<dbReference type="SUPFAM" id="SSF82895">
    <property type="entry name" value="TSP-1 type 1 repeat"/>
    <property type="match status" value="2"/>
</dbReference>
<dbReference type="Pfam" id="PF19028">
    <property type="entry name" value="TSP1_spondin"/>
    <property type="match status" value="1"/>
</dbReference>
<evidence type="ECO:0000259" key="6">
    <source>
        <dbReference type="PROSITE" id="PS50234"/>
    </source>
</evidence>
<protein>
    <recommendedName>
        <fullName evidence="6">VWFA domain-containing protein</fullName>
    </recommendedName>
</protein>
<evidence type="ECO:0000256" key="2">
    <source>
        <dbReference type="ARBA" id="ARBA00023157"/>
    </source>
</evidence>
<dbReference type="InterPro" id="IPR039942">
    <property type="entry name" value="SBSPO"/>
</dbReference>
<dbReference type="PROSITE" id="PS50092">
    <property type="entry name" value="TSP1"/>
    <property type="match status" value="2"/>
</dbReference>
<keyword evidence="1" id="KW-0732">Signal</keyword>
<keyword evidence="4" id="KW-0175">Coiled coil</keyword>
<accession>A0ABN9WP74</accession>
<feature type="domain" description="VWFA" evidence="6">
    <location>
        <begin position="410"/>
        <end position="598"/>
    </location>
</feature>
<dbReference type="InterPro" id="IPR002035">
    <property type="entry name" value="VWF_A"/>
</dbReference>
<dbReference type="Gene3D" id="3.40.50.410">
    <property type="entry name" value="von Willebrand factor, type A domain"/>
    <property type="match status" value="1"/>
</dbReference>
<dbReference type="InterPro" id="IPR000884">
    <property type="entry name" value="TSP1_rpt"/>
</dbReference>
<dbReference type="Proteomes" id="UP001189429">
    <property type="component" value="Unassembled WGS sequence"/>
</dbReference>
<reference evidence="7" key="1">
    <citation type="submission" date="2023-10" db="EMBL/GenBank/DDBJ databases">
        <authorList>
            <person name="Chen Y."/>
            <person name="Shah S."/>
            <person name="Dougan E. K."/>
            <person name="Thang M."/>
            <person name="Chan C."/>
        </authorList>
    </citation>
    <scope>NUCLEOTIDE SEQUENCE [LARGE SCALE GENOMIC DNA]</scope>
</reference>
<comment type="caution">
    <text evidence="7">The sequence shown here is derived from an EMBL/GenBank/DDBJ whole genome shotgun (WGS) entry which is preliminary data.</text>
</comment>
<gene>
    <name evidence="7" type="ORF">PCOR1329_LOCUS69259</name>
</gene>